<dbReference type="SUPFAM" id="SSF52799">
    <property type="entry name" value="(Phosphotyrosine protein) phosphatases II"/>
    <property type="match status" value="1"/>
</dbReference>
<dbReference type="InterPro" id="IPR020422">
    <property type="entry name" value="TYR_PHOSPHATASE_DUAL_dom"/>
</dbReference>
<dbReference type="GO" id="GO:0062026">
    <property type="term" value="P:negative regulation of SCF-dependent proteasomal ubiquitin-dependent catabolic process"/>
    <property type="evidence" value="ECO:0007669"/>
    <property type="project" value="TreeGrafter"/>
</dbReference>
<sequence>MVTASQLTGATPVGGYSWRPPSPPHIHVPQAPEDRELVLPAYNGISCASEEREILKLVTQNHKVVAGVKEWKYEMRRSAQAIQPFLYLGPSSAARDLDFLRREGITLLLVIRNTMTAAVRLLSGEKVARELGIQSAAVDVAGNQELIAAFPRACKIINDHLIFRFREGMAKNTTNPEPGAIQGKVLVFCESGNERSAAVVAAYLMNMFGLDLVSAIQYVQSQRFCVAFDDGLKNLLLNYEELLKAQRCVSAATMTSQTTSVRNHAKPKRPREESSGDDMEMCLDDSDDERFANRGGFVPFQDNGAS</sequence>
<proteinExistence type="inferred from homology"/>
<evidence type="ECO:0000256" key="2">
    <source>
        <dbReference type="SAM" id="MobiDB-lite"/>
    </source>
</evidence>
<organism evidence="4 5">
    <name type="scientific">Hyaloscypha hepaticicola</name>
    <dbReference type="NCBI Taxonomy" id="2082293"/>
    <lineage>
        <taxon>Eukaryota</taxon>
        <taxon>Fungi</taxon>
        <taxon>Dikarya</taxon>
        <taxon>Ascomycota</taxon>
        <taxon>Pezizomycotina</taxon>
        <taxon>Leotiomycetes</taxon>
        <taxon>Helotiales</taxon>
        <taxon>Hyaloscyphaceae</taxon>
        <taxon>Hyaloscypha</taxon>
    </lineage>
</organism>
<reference evidence="4 5" key="1">
    <citation type="submission" date="2016-05" db="EMBL/GenBank/DDBJ databases">
        <title>A degradative enzymes factory behind the ericoid mycorrhizal symbiosis.</title>
        <authorList>
            <consortium name="DOE Joint Genome Institute"/>
            <person name="Martino E."/>
            <person name="Morin E."/>
            <person name="Grelet G."/>
            <person name="Kuo A."/>
            <person name="Kohler A."/>
            <person name="Daghino S."/>
            <person name="Barry K."/>
            <person name="Choi C."/>
            <person name="Cichocki N."/>
            <person name="Clum A."/>
            <person name="Copeland A."/>
            <person name="Hainaut M."/>
            <person name="Haridas S."/>
            <person name="Labutti K."/>
            <person name="Lindquist E."/>
            <person name="Lipzen A."/>
            <person name="Khouja H.-R."/>
            <person name="Murat C."/>
            <person name="Ohm R."/>
            <person name="Olson A."/>
            <person name="Spatafora J."/>
            <person name="Veneault-Fourrey C."/>
            <person name="Henrissat B."/>
            <person name="Grigoriev I."/>
            <person name="Martin F."/>
            <person name="Perotto S."/>
        </authorList>
    </citation>
    <scope>NUCLEOTIDE SEQUENCE [LARGE SCALE GENOMIC DNA]</scope>
    <source>
        <strain evidence="4 5">UAMH 7357</strain>
    </source>
</reference>
<keyword evidence="5" id="KW-1185">Reference proteome</keyword>
<dbReference type="GO" id="GO:0005654">
    <property type="term" value="C:nucleoplasm"/>
    <property type="evidence" value="ECO:0007669"/>
    <property type="project" value="TreeGrafter"/>
</dbReference>
<dbReference type="PANTHER" id="PTHR46588:SF1">
    <property type="entry name" value="SERINE_THREONINE_TYROSINE-INTERACTING PROTEIN"/>
    <property type="match status" value="1"/>
</dbReference>
<dbReference type="OrthoDB" id="10252009at2759"/>
<dbReference type="STRING" id="1745343.A0A2J6QAS5"/>
<feature type="domain" description="Tyrosine specific protein phosphatases" evidence="3">
    <location>
        <begin position="163"/>
        <end position="223"/>
    </location>
</feature>
<dbReference type="Gene3D" id="3.90.190.10">
    <property type="entry name" value="Protein tyrosine phosphatase superfamily"/>
    <property type="match status" value="1"/>
</dbReference>
<accession>A0A2J6QAS5</accession>
<dbReference type="Pfam" id="PF00782">
    <property type="entry name" value="DSPc"/>
    <property type="match status" value="1"/>
</dbReference>
<dbReference type="GO" id="GO:0140096">
    <property type="term" value="F:catalytic activity, acting on a protein"/>
    <property type="evidence" value="ECO:0007669"/>
    <property type="project" value="UniProtKB-ARBA"/>
</dbReference>
<dbReference type="GO" id="GO:1990444">
    <property type="term" value="F:F-box domain binding"/>
    <property type="evidence" value="ECO:0007669"/>
    <property type="project" value="TreeGrafter"/>
</dbReference>
<dbReference type="CDD" id="cd14498">
    <property type="entry name" value="DSP"/>
    <property type="match status" value="1"/>
</dbReference>
<dbReference type="Proteomes" id="UP000235672">
    <property type="component" value="Unassembled WGS sequence"/>
</dbReference>
<dbReference type="PROSITE" id="PS50056">
    <property type="entry name" value="TYR_PHOSPHATASE_2"/>
    <property type="match status" value="1"/>
</dbReference>
<evidence type="ECO:0000313" key="5">
    <source>
        <dbReference type="Proteomes" id="UP000235672"/>
    </source>
</evidence>
<dbReference type="InterPro" id="IPR029021">
    <property type="entry name" value="Prot-tyrosine_phosphatase-like"/>
</dbReference>
<dbReference type="EMBL" id="KZ613475">
    <property type="protein sequence ID" value="PMD23346.1"/>
    <property type="molecule type" value="Genomic_DNA"/>
</dbReference>
<dbReference type="InterPro" id="IPR000340">
    <property type="entry name" value="Dual-sp_phosphatase_cat-dom"/>
</dbReference>
<dbReference type="AlphaFoldDB" id="A0A2J6QAS5"/>
<comment type="similarity">
    <text evidence="1">Belongs to the protein-tyrosine phosphatase family. Non-receptor class subfamily.</text>
</comment>
<dbReference type="InterPro" id="IPR052449">
    <property type="entry name" value="STYX-Interacting_Phosphatase"/>
</dbReference>
<dbReference type="GO" id="GO:0005737">
    <property type="term" value="C:cytoplasm"/>
    <property type="evidence" value="ECO:0007669"/>
    <property type="project" value="TreeGrafter"/>
</dbReference>
<dbReference type="SMART" id="SM00195">
    <property type="entry name" value="DSPc"/>
    <property type="match status" value="1"/>
</dbReference>
<feature type="region of interest" description="Disordered" evidence="2">
    <location>
        <begin position="256"/>
        <end position="306"/>
    </location>
</feature>
<feature type="compositionally biased region" description="Acidic residues" evidence="2">
    <location>
        <begin position="275"/>
        <end position="288"/>
    </location>
</feature>
<dbReference type="InterPro" id="IPR000387">
    <property type="entry name" value="Tyr_Pase_dom"/>
</dbReference>
<protein>
    <submittedName>
        <fullName evidence="4">Dual specificity phosphatase-like protein</fullName>
    </submittedName>
</protein>
<evidence type="ECO:0000259" key="3">
    <source>
        <dbReference type="PROSITE" id="PS50056"/>
    </source>
</evidence>
<feature type="region of interest" description="Disordered" evidence="2">
    <location>
        <begin position="1"/>
        <end position="24"/>
    </location>
</feature>
<dbReference type="GO" id="GO:0070372">
    <property type="term" value="P:regulation of ERK1 and ERK2 cascade"/>
    <property type="evidence" value="ECO:0007669"/>
    <property type="project" value="TreeGrafter"/>
</dbReference>
<name>A0A2J6QAS5_9HELO</name>
<evidence type="ECO:0000256" key="1">
    <source>
        <dbReference type="ARBA" id="ARBA00009649"/>
    </source>
</evidence>
<dbReference type="PANTHER" id="PTHR46588">
    <property type="entry name" value="SERINE/THREONINE/TYROSINE-INTERACTING PROTEIN"/>
    <property type="match status" value="1"/>
</dbReference>
<evidence type="ECO:0000313" key="4">
    <source>
        <dbReference type="EMBL" id="PMD23346.1"/>
    </source>
</evidence>
<gene>
    <name evidence="4" type="ORF">NA56DRAFT_569295</name>
</gene>